<keyword evidence="14" id="KW-0325">Glycoprotein</keyword>
<comment type="pathway">
    <text evidence="3">Protein modification; protein glycosylation.</text>
</comment>
<keyword evidence="8 18" id="KW-0106">Calcium</keyword>
<evidence type="ECO:0000256" key="9">
    <source>
        <dbReference type="ARBA" id="ARBA00022968"/>
    </source>
</evidence>
<evidence type="ECO:0000256" key="18">
    <source>
        <dbReference type="PIRSR" id="PIRSR601382-2"/>
    </source>
</evidence>
<evidence type="ECO:0000256" key="16">
    <source>
        <dbReference type="ARBA" id="ARBA00047669"/>
    </source>
</evidence>
<proteinExistence type="inferred from homology"/>
<sequence>MNYFSYLRRLHLKWNTALTSCRSRFIVIVLLTTVLIMALRWSMAPLPEHTVHELDVPAMRQKVKEMMLHAWSNYHRYAWGSNELCPITRRGCRGSVFGNHSFGATIIEALDTLHIMGLKKEYQQGRDWIEANFALDNVSAALPVFELTSRLLGSMLSLYSLTGDILYRNKALQIADKIMPAFDTPTGIPKSIINLKSGHAQSSNEISKVGAQHLEFTYLSDITGNPVYRERVQRIRKMLGNMTKPNGLYPNRMNIRTGKWIGSDSSINRFHDSLLKSWLQSGNLDTESEQLYTDAILGIVQNMLTVSPQGDTYISDYANGSLNHRMDQAACFSGALFAFGAAYDQMKHWEKYADIGTSVTETCHRSYEQTPTKLAPEVLVFPADATEAAAPHQRNRYMLSADVLESYLVMWRLTRDKRYRVFGWKLVQAIEKHCRMPHGYTGIRNVYEMPPEPVDSQPSMFLAKTLKCLFLLFSEDDVISLYEWVLNSGGHPLPIQGENEFYRELV</sequence>
<evidence type="ECO:0000256" key="10">
    <source>
        <dbReference type="ARBA" id="ARBA00022989"/>
    </source>
</evidence>
<evidence type="ECO:0000256" key="7">
    <source>
        <dbReference type="ARBA" id="ARBA00022801"/>
    </source>
</evidence>
<dbReference type="PRINTS" id="PR00747">
    <property type="entry name" value="GLYHDRLASE47"/>
</dbReference>
<dbReference type="EMBL" id="AP029263">
    <property type="protein sequence ID" value="BFF92267.1"/>
    <property type="molecule type" value="Genomic_DNA"/>
</dbReference>
<dbReference type="SUPFAM" id="SSF48225">
    <property type="entry name" value="Seven-hairpin glycosidases"/>
    <property type="match status" value="1"/>
</dbReference>
<dbReference type="InterPro" id="IPR012341">
    <property type="entry name" value="6hp_glycosidase-like_sf"/>
</dbReference>
<evidence type="ECO:0000256" key="19">
    <source>
        <dbReference type="PIRSR" id="PIRSR601382-3"/>
    </source>
</evidence>
<dbReference type="PANTHER" id="PTHR11742">
    <property type="entry name" value="MANNOSYL-OLIGOSACCHARIDE ALPHA-1,2-MANNOSIDASE-RELATED"/>
    <property type="match status" value="1"/>
</dbReference>
<keyword evidence="9" id="KW-0735">Signal-anchor</keyword>
<dbReference type="InterPro" id="IPR036026">
    <property type="entry name" value="Seven-hairpin_glycosidases"/>
</dbReference>
<comment type="catalytic activity">
    <reaction evidence="16">
        <text>N(4)-(alpha-D-Man-(1-&gt;2)-alpha-D-Man-(1-&gt;2)-alpha-D-Man-(1-&gt;3)-[alpha-D-Man-(1-&gt;3)-[alpha-D-Man-(1-&gt;2)-alpha-D-Man-(1-&gt;6)]-alpha-D-Man-(1-&gt;6)]-beta-D-Man-(1-&gt;4)-beta-D-GlcNAc-(1-&gt;4)-beta-D-GlcNAc)-L-asparaginyl-[protein] (N-glucan mannose isomer 8A1,2,3B1,3) + 3 H2O = N(4)-(alpha-D-Man-(1-&gt;3)-[alpha-D-Man-(1-&gt;3)-[alpha-D-Man-(1-&gt;6)]-alpha-D-Man-(1-&gt;6)]-beta-D-Man-(1-&gt;4)-beta-D-GlcNAc-(1-&gt;4)-beta-D-GlcNAc)-L-asparaginyl-[protein] (N-glucan mannose isomer 5A1,2) + 3 beta-D-mannose</text>
        <dbReference type="Rhea" id="RHEA:56028"/>
        <dbReference type="Rhea" id="RHEA-COMP:14358"/>
        <dbReference type="Rhea" id="RHEA-COMP:14367"/>
        <dbReference type="ChEBI" id="CHEBI:15377"/>
        <dbReference type="ChEBI" id="CHEBI:28563"/>
        <dbReference type="ChEBI" id="CHEBI:59087"/>
        <dbReference type="ChEBI" id="CHEBI:60628"/>
        <dbReference type="EC" id="3.2.1.113"/>
    </reaction>
</comment>
<evidence type="ECO:0000256" key="3">
    <source>
        <dbReference type="ARBA" id="ARBA00004922"/>
    </source>
</evidence>
<dbReference type="AlphaFoldDB" id="A0AAU9F9A9"/>
<evidence type="ECO:0000256" key="6">
    <source>
        <dbReference type="ARBA" id="ARBA00022723"/>
    </source>
</evidence>
<dbReference type="EC" id="3.2.1.-" evidence="20"/>
<keyword evidence="23" id="KW-1185">Reference proteome</keyword>
<keyword evidence="12 21" id="KW-0472">Membrane</keyword>
<dbReference type="FunFam" id="1.50.10.10:FF:000017">
    <property type="entry name" value="alpha-1,2-Mannosidase"/>
    <property type="match status" value="1"/>
</dbReference>
<keyword evidence="13 19" id="KW-1015">Disulfide bond</keyword>
<evidence type="ECO:0000313" key="23">
    <source>
        <dbReference type="Proteomes" id="UP001500889"/>
    </source>
</evidence>
<keyword evidence="5 21" id="KW-0812">Transmembrane</keyword>
<evidence type="ECO:0000256" key="8">
    <source>
        <dbReference type="ARBA" id="ARBA00022837"/>
    </source>
</evidence>
<dbReference type="GO" id="GO:0004571">
    <property type="term" value="F:mannosyl-oligosaccharide 1,2-alpha-mannosidase activity"/>
    <property type="evidence" value="ECO:0007669"/>
    <property type="project" value="UniProtKB-EC"/>
</dbReference>
<comment type="cofactor">
    <cofactor evidence="1 18">
        <name>Ca(2+)</name>
        <dbReference type="ChEBI" id="CHEBI:29108"/>
    </cofactor>
</comment>
<evidence type="ECO:0000256" key="4">
    <source>
        <dbReference type="ARBA" id="ARBA00007658"/>
    </source>
</evidence>
<dbReference type="InterPro" id="IPR001382">
    <property type="entry name" value="Glyco_hydro_47"/>
</dbReference>
<keyword evidence="7 20" id="KW-0378">Hydrolase</keyword>
<evidence type="ECO:0000256" key="17">
    <source>
        <dbReference type="ARBA" id="ARBA00048605"/>
    </source>
</evidence>
<accession>A0AAU9F9A9</accession>
<gene>
    <name evidence="22" type="ORF">DMAD_10360</name>
</gene>
<feature type="disulfide bond" evidence="19">
    <location>
        <begin position="331"/>
        <end position="363"/>
    </location>
</feature>
<evidence type="ECO:0000256" key="21">
    <source>
        <dbReference type="SAM" id="Phobius"/>
    </source>
</evidence>
<evidence type="ECO:0000256" key="12">
    <source>
        <dbReference type="ARBA" id="ARBA00023136"/>
    </source>
</evidence>
<dbReference type="GO" id="GO:0006491">
    <property type="term" value="P:N-glycan processing"/>
    <property type="evidence" value="ECO:0007669"/>
    <property type="project" value="UniProtKB-ARBA"/>
</dbReference>
<protein>
    <recommendedName>
        <fullName evidence="20">alpha-1,2-Mannosidase</fullName>
        <ecNumber evidence="20">3.2.1.-</ecNumber>
    </recommendedName>
</protein>
<feature type="transmembrane region" description="Helical" evidence="21">
    <location>
        <begin position="21"/>
        <end position="41"/>
    </location>
</feature>
<dbReference type="PANTHER" id="PTHR11742:SF6">
    <property type="entry name" value="MANNOSYL-OLIGOSACCHARIDE ALPHA-1,2-MANNOSIDASE IA-RELATED"/>
    <property type="match status" value="1"/>
</dbReference>
<feature type="binding site" evidence="18">
    <location>
        <position position="488"/>
    </location>
    <ligand>
        <name>Ca(2+)</name>
        <dbReference type="ChEBI" id="CHEBI:29108"/>
    </ligand>
</feature>
<evidence type="ECO:0000256" key="5">
    <source>
        <dbReference type="ARBA" id="ARBA00022692"/>
    </source>
</evidence>
<evidence type="ECO:0000313" key="22">
    <source>
        <dbReference type="EMBL" id="BFF92267.1"/>
    </source>
</evidence>
<reference evidence="22 23" key="1">
    <citation type="submission" date="2024-02" db="EMBL/GenBank/DDBJ databases">
        <title>A chromosome-level genome assembly of Drosophila madeirensis, a fruit fly species endemic to Madeira island.</title>
        <authorList>
            <person name="Tomihara K."/>
            <person name="Llopart A."/>
            <person name="Yamamoto D."/>
        </authorList>
    </citation>
    <scope>NUCLEOTIDE SEQUENCE [LARGE SCALE GENOMIC DNA]</scope>
    <source>
        <strain evidence="22 23">RF1</strain>
    </source>
</reference>
<dbReference type="GO" id="GO:0005509">
    <property type="term" value="F:calcium ion binding"/>
    <property type="evidence" value="ECO:0007669"/>
    <property type="project" value="InterPro"/>
</dbReference>
<evidence type="ECO:0000256" key="11">
    <source>
        <dbReference type="ARBA" id="ARBA00023034"/>
    </source>
</evidence>
<evidence type="ECO:0000256" key="1">
    <source>
        <dbReference type="ARBA" id="ARBA00001913"/>
    </source>
</evidence>
<dbReference type="Proteomes" id="UP001500889">
    <property type="component" value="Chromosome O"/>
</dbReference>
<dbReference type="GO" id="GO:0000139">
    <property type="term" value="C:Golgi membrane"/>
    <property type="evidence" value="ECO:0007669"/>
    <property type="project" value="UniProtKB-SubCell"/>
</dbReference>
<evidence type="ECO:0000256" key="20">
    <source>
        <dbReference type="RuleBase" id="RU361193"/>
    </source>
</evidence>
<evidence type="ECO:0000256" key="2">
    <source>
        <dbReference type="ARBA" id="ARBA00004323"/>
    </source>
</evidence>
<keyword evidence="6 18" id="KW-0479">Metal-binding</keyword>
<evidence type="ECO:0000256" key="13">
    <source>
        <dbReference type="ARBA" id="ARBA00023157"/>
    </source>
</evidence>
<comment type="catalytic activity">
    <reaction evidence="17">
        <text>N(4)-(alpha-D-Man-(1-&gt;2)-alpha-D-Man-(1-&gt;2)-alpha-D-Man-(1-&gt;3)-[alpha-D-Man-(1-&gt;2)-alpha-D-Man-(1-&gt;3)-[alpha-D-Man-(1-&gt;2)-alpha-D-Man-(1-&gt;6)]-alpha-D-Man-(1-&gt;6)]-beta-D-Man-(1-&gt;4)-beta-D-GlcNAc-(1-&gt;4)-beta-D-GlcNAc)-L-asparaginyl-[protein] (N-glucan mannose isomer 9A1,2,3B1,2,3) + 4 H2O = N(4)-(alpha-D-Man-(1-&gt;3)-[alpha-D-Man-(1-&gt;3)-[alpha-D-Man-(1-&gt;6)]-alpha-D-Man-(1-&gt;6)]-beta-D-Man-(1-&gt;4)-beta-D-GlcNAc-(1-&gt;4)-beta-D-GlcNAc)-L-asparaginyl-[protein] (N-glucan mannose isomer 5A1,2) + 4 beta-D-mannose</text>
        <dbReference type="Rhea" id="RHEA:56008"/>
        <dbReference type="Rhea" id="RHEA-COMP:14356"/>
        <dbReference type="Rhea" id="RHEA-COMP:14367"/>
        <dbReference type="ChEBI" id="CHEBI:15377"/>
        <dbReference type="ChEBI" id="CHEBI:28563"/>
        <dbReference type="ChEBI" id="CHEBI:59087"/>
        <dbReference type="ChEBI" id="CHEBI:139493"/>
        <dbReference type="EC" id="3.2.1.113"/>
    </reaction>
</comment>
<keyword evidence="10 21" id="KW-1133">Transmembrane helix</keyword>
<dbReference type="Pfam" id="PF01532">
    <property type="entry name" value="Glyco_hydro_47"/>
    <property type="match status" value="1"/>
</dbReference>
<dbReference type="GO" id="GO:0005783">
    <property type="term" value="C:endoplasmic reticulum"/>
    <property type="evidence" value="ECO:0007669"/>
    <property type="project" value="TreeGrafter"/>
</dbReference>
<evidence type="ECO:0000256" key="15">
    <source>
        <dbReference type="ARBA" id="ARBA00023295"/>
    </source>
</evidence>
<dbReference type="Gene3D" id="1.50.10.10">
    <property type="match status" value="1"/>
</dbReference>
<name>A0AAU9F9A9_DROMD</name>
<evidence type="ECO:0000256" key="14">
    <source>
        <dbReference type="ARBA" id="ARBA00023180"/>
    </source>
</evidence>
<dbReference type="GO" id="GO:0005975">
    <property type="term" value="P:carbohydrate metabolic process"/>
    <property type="evidence" value="ECO:0007669"/>
    <property type="project" value="InterPro"/>
</dbReference>
<keyword evidence="15 20" id="KW-0326">Glycosidase</keyword>
<comment type="subcellular location">
    <subcellularLocation>
        <location evidence="2">Golgi apparatus membrane</location>
        <topology evidence="2">Single-pass type II membrane protein</topology>
    </subcellularLocation>
</comment>
<dbReference type="InterPro" id="IPR050749">
    <property type="entry name" value="Glycosyl_Hydrolase_47"/>
</dbReference>
<organism evidence="22 23">
    <name type="scientific">Drosophila madeirensis</name>
    <name type="common">Fruit fly</name>
    <dbReference type="NCBI Taxonomy" id="30013"/>
    <lineage>
        <taxon>Eukaryota</taxon>
        <taxon>Metazoa</taxon>
        <taxon>Ecdysozoa</taxon>
        <taxon>Arthropoda</taxon>
        <taxon>Hexapoda</taxon>
        <taxon>Insecta</taxon>
        <taxon>Pterygota</taxon>
        <taxon>Neoptera</taxon>
        <taxon>Endopterygota</taxon>
        <taxon>Diptera</taxon>
        <taxon>Brachycera</taxon>
        <taxon>Muscomorpha</taxon>
        <taxon>Ephydroidea</taxon>
        <taxon>Drosophilidae</taxon>
        <taxon>Drosophila</taxon>
        <taxon>Sophophora</taxon>
    </lineage>
</organism>
<keyword evidence="11" id="KW-0333">Golgi apparatus</keyword>
<comment type="similarity">
    <text evidence="4 20">Belongs to the glycosyl hydrolase 47 family.</text>
</comment>